<dbReference type="Gramene" id="MELO3C031465.2.1">
    <property type="protein sequence ID" value="MELO3C031465.2.1"/>
    <property type="gene ID" value="MELO3C031465.2"/>
</dbReference>
<reference evidence="2" key="1">
    <citation type="submission" date="2023-03" db="UniProtKB">
        <authorList>
            <consortium name="EnsemblPlants"/>
        </authorList>
    </citation>
    <scope>IDENTIFICATION</scope>
</reference>
<accession>A0A9I9EBE9</accession>
<organism evidence="2">
    <name type="scientific">Cucumis melo</name>
    <name type="common">Muskmelon</name>
    <dbReference type="NCBI Taxonomy" id="3656"/>
    <lineage>
        <taxon>Eukaryota</taxon>
        <taxon>Viridiplantae</taxon>
        <taxon>Streptophyta</taxon>
        <taxon>Embryophyta</taxon>
        <taxon>Tracheophyta</taxon>
        <taxon>Spermatophyta</taxon>
        <taxon>Magnoliopsida</taxon>
        <taxon>eudicotyledons</taxon>
        <taxon>Gunneridae</taxon>
        <taxon>Pentapetalae</taxon>
        <taxon>rosids</taxon>
        <taxon>fabids</taxon>
        <taxon>Cucurbitales</taxon>
        <taxon>Cucurbitaceae</taxon>
        <taxon>Benincaseae</taxon>
        <taxon>Cucumis</taxon>
    </lineage>
</organism>
<protein>
    <submittedName>
        <fullName evidence="2">Uncharacterized protein</fullName>
    </submittedName>
</protein>
<feature type="region of interest" description="Disordered" evidence="1">
    <location>
        <begin position="1"/>
        <end position="26"/>
    </location>
</feature>
<name>A0A9I9EBE9_CUCME</name>
<proteinExistence type="predicted"/>
<evidence type="ECO:0000256" key="1">
    <source>
        <dbReference type="SAM" id="MobiDB-lite"/>
    </source>
</evidence>
<dbReference type="AlphaFoldDB" id="A0A9I9EBE9"/>
<feature type="compositionally biased region" description="Basic residues" evidence="1">
    <location>
        <begin position="15"/>
        <end position="26"/>
    </location>
</feature>
<sequence>MSKSKTKPKEVQRNTNKRTKKTKNRLNIHLKKRRPIRLIFRTESISRSLEKEHHEEAKILMTPMRSYAEKLALKKSLESSQTKF</sequence>
<dbReference type="EnsemblPlants" id="MELO3C031465.2.1">
    <property type="protein sequence ID" value="MELO3C031465.2.1"/>
    <property type="gene ID" value="MELO3C031465.2"/>
</dbReference>
<evidence type="ECO:0000313" key="2">
    <source>
        <dbReference type="EnsemblPlants" id="MELO3C031465.2.1"/>
    </source>
</evidence>